<comment type="caution">
    <text evidence="12">The sequence shown here is derived from an EMBL/GenBank/DDBJ whole genome shotgun (WGS) entry which is preliminary data.</text>
</comment>
<dbReference type="GO" id="GO:0050380">
    <property type="term" value="F:undecaprenyl-diphosphatase activity"/>
    <property type="evidence" value="ECO:0007669"/>
    <property type="project" value="UniProtKB-EC"/>
</dbReference>
<keyword evidence="13" id="KW-1185">Reference proteome</keyword>
<evidence type="ECO:0000256" key="10">
    <source>
        <dbReference type="SAM" id="Phobius"/>
    </source>
</evidence>
<dbReference type="InterPro" id="IPR036938">
    <property type="entry name" value="PAP2/HPO_sf"/>
</dbReference>
<keyword evidence="5" id="KW-0378">Hydrolase</keyword>
<dbReference type="eggNOG" id="COG0671">
    <property type="taxonomic scope" value="Bacteria"/>
</dbReference>
<dbReference type="EMBL" id="AEIG01000006">
    <property type="protein sequence ID" value="EGG30749.1"/>
    <property type="molecule type" value="Genomic_DNA"/>
</dbReference>
<dbReference type="SUPFAM" id="SSF48317">
    <property type="entry name" value="Acid phosphatase/Vanadium-dependent haloperoxidase"/>
    <property type="match status" value="1"/>
</dbReference>
<dbReference type="GO" id="GO:0005886">
    <property type="term" value="C:plasma membrane"/>
    <property type="evidence" value="ECO:0007669"/>
    <property type="project" value="UniProtKB-SubCell"/>
</dbReference>
<accession>F3KYS6</accession>
<keyword evidence="3" id="KW-1003">Cell membrane</keyword>
<evidence type="ECO:0000256" key="2">
    <source>
        <dbReference type="ARBA" id="ARBA00012374"/>
    </source>
</evidence>
<sequence>MLLERALYWPLKNSLKRLRPPEKLNGFHSIVVASDRFSFPSGHSSAAFALAILLSLAVGGFMPVLLIWASCVALSRVVLGVHFPGDIIAGALLGTAVAFTNAAYWGLI</sequence>
<dbReference type="Pfam" id="PF01569">
    <property type="entry name" value="PAP2"/>
    <property type="match status" value="1"/>
</dbReference>
<comment type="catalytic activity">
    <reaction evidence="9">
        <text>di-trans,octa-cis-undecaprenyl diphosphate + H2O = di-trans,octa-cis-undecaprenyl phosphate + phosphate + H(+)</text>
        <dbReference type="Rhea" id="RHEA:28094"/>
        <dbReference type="ChEBI" id="CHEBI:15377"/>
        <dbReference type="ChEBI" id="CHEBI:15378"/>
        <dbReference type="ChEBI" id="CHEBI:43474"/>
        <dbReference type="ChEBI" id="CHEBI:58405"/>
        <dbReference type="ChEBI" id="CHEBI:60392"/>
        <dbReference type="EC" id="3.6.1.27"/>
    </reaction>
</comment>
<gene>
    <name evidence="12" type="ORF">IMCC3088_2330</name>
</gene>
<evidence type="ECO:0000256" key="5">
    <source>
        <dbReference type="ARBA" id="ARBA00022801"/>
    </source>
</evidence>
<keyword evidence="4 10" id="KW-0812">Transmembrane</keyword>
<dbReference type="InterPro" id="IPR000326">
    <property type="entry name" value="PAP2/HPO"/>
</dbReference>
<name>F3KYS6_9GAMM</name>
<evidence type="ECO:0000256" key="7">
    <source>
        <dbReference type="ARBA" id="ARBA00023136"/>
    </source>
</evidence>
<dbReference type="Proteomes" id="UP000005615">
    <property type="component" value="Unassembled WGS sequence"/>
</dbReference>
<evidence type="ECO:0000256" key="1">
    <source>
        <dbReference type="ARBA" id="ARBA00004651"/>
    </source>
</evidence>
<evidence type="ECO:0000256" key="8">
    <source>
        <dbReference type="ARBA" id="ARBA00032707"/>
    </source>
</evidence>
<evidence type="ECO:0000256" key="4">
    <source>
        <dbReference type="ARBA" id="ARBA00022692"/>
    </source>
</evidence>
<evidence type="ECO:0000256" key="6">
    <source>
        <dbReference type="ARBA" id="ARBA00022989"/>
    </source>
</evidence>
<dbReference type="EC" id="3.6.1.27" evidence="2"/>
<keyword evidence="6 10" id="KW-1133">Transmembrane helix</keyword>
<evidence type="ECO:0000313" key="13">
    <source>
        <dbReference type="Proteomes" id="UP000005615"/>
    </source>
</evidence>
<dbReference type="Gene3D" id="1.20.144.10">
    <property type="entry name" value="Phosphatidic acid phosphatase type 2/haloperoxidase"/>
    <property type="match status" value="1"/>
</dbReference>
<dbReference type="PANTHER" id="PTHR14969:SF62">
    <property type="entry name" value="DECAPRENYLPHOSPHORYL-5-PHOSPHORIBOSE PHOSPHATASE RV3807C-RELATED"/>
    <property type="match status" value="1"/>
</dbReference>
<evidence type="ECO:0000313" key="12">
    <source>
        <dbReference type="EMBL" id="EGG30749.1"/>
    </source>
</evidence>
<reference evidence="12 13" key="1">
    <citation type="journal article" date="2011" name="J. Bacteriol.">
        <title>Genome sequence of strain IMCC3088, a proteorhodopsin-containing marine bacterium belonging to the OM60/NOR5 clade.</title>
        <authorList>
            <person name="Jang Y."/>
            <person name="Oh H.M."/>
            <person name="Kang I."/>
            <person name="Lee K."/>
            <person name="Yang S.J."/>
            <person name="Cho J.C."/>
        </authorList>
    </citation>
    <scope>NUCLEOTIDE SEQUENCE [LARGE SCALE GENOMIC DNA]</scope>
    <source>
        <strain evidence="12 13">IMCC3088</strain>
    </source>
</reference>
<comment type="subcellular location">
    <subcellularLocation>
        <location evidence="1">Cell membrane</location>
        <topology evidence="1">Multi-pass membrane protein</topology>
    </subcellularLocation>
</comment>
<organism evidence="12 13">
    <name type="scientific">Aequoribacter fuscus</name>
    <dbReference type="NCBI Taxonomy" id="2518989"/>
    <lineage>
        <taxon>Bacteria</taxon>
        <taxon>Pseudomonadati</taxon>
        <taxon>Pseudomonadota</taxon>
        <taxon>Gammaproteobacteria</taxon>
        <taxon>Cellvibrionales</taxon>
        <taxon>Halieaceae</taxon>
        <taxon>Aequoribacter</taxon>
    </lineage>
</organism>
<keyword evidence="7 10" id="KW-0472">Membrane</keyword>
<feature type="domain" description="Phosphatidic acid phosphatase type 2/haloperoxidase" evidence="11">
    <location>
        <begin position="2"/>
        <end position="102"/>
    </location>
</feature>
<evidence type="ECO:0000256" key="9">
    <source>
        <dbReference type="ARBA" id="ARBA00047594"/>
    </source>
</evidence>
<protein>
    <recommendedName>
        <fullName evidence="2">undecaprenyl-diphosphate phosphatase</fullName>
        <ecNumber evidence="2">3.6.1.27</ecNumber>
    </recommendedName>
    <alternativeName>
        <fullName evidence="8">Undecaprenyl pyrophosphate phosphatase</fullName>
    </alternativeName>
</protein>
<dbReference type="SMART" id="SM00014">
    <property type="entry name" value="acidPPc"/>
    <property type="match status" value="1"/>
</dbReference>
<dbReference type="PANTHER" id="PTHR14969">
    <property type="entry name" value="SPHINGOSINE-1-PHOSPHATE PHOSPHOHYDROLASE"/>
    <property type="match status" value="1"/>
</dbReference>
<feature type="transmembrane region" description="Helical" evidence="10">
    <location>
        <begin position="46"/>
        <end position="75"/>
    </location>
</feature>
<proteinExistence type="predicted"/>
<dbReference type="AlphaFoldDB" id="F3KYS6"/>
<evidence type="ECO:0000256" key="3">
    <source>
        <dbReference type="ARBA" id="ARBA00022475"/>
    </source>
</evidence>
<dbReference type="STRING" id="2518989.IMCC3088_2330"/>
<evidence type="ECO:0000259" key="11">
    <source>
        <dbReference type="SMART" id="SM00014"/>
    </source>
</evidence>
<feature type="transmembrane region" description="Helical" evidence="10">
    <location>
        <begin position="87"/>
        <end position="107"/>
    </location>
</feature>